<dbReference type="PANTHER" id="PTHR43673">
    <property type="entry name" value="NAD(P)H NITROREDUCTASE YDGI-RELATED"/>
    <property type="match status" value="1"/>
</dbReference>
<evidence type="ECO:0000313" key="5">
    <source>
        <dbReference type="Proteomes" id="UP000264702"/>
    </source>
</evidence>
<reference evidence="4 5" key="1">
    <citation type="submission" date="2018-08" db="EMBL/GenBank/DDBJ databases">
        <title>Acidipila sp. 4G-K13, an acidobacterium isolated from forest soil.</title>
        <authorList>
            <person name="Gao Z.-H."/>
            <person name="Qiu L.-H."/>
        </authorList>
    </citation>
    <scope>NUCLEOTIDE SEQUENCE [LARGE SCALE GENOMIC DNA]</scope>
    <source>
        <strain evidence="4 5">4G-K13</strain>
    </source>
</reference>
<dbReference type="Pfam" id="PF00881">
    <property type="entry name" value="Nitroreductase"/>
    <property type="match status" value="1"/>
</dbReference>
<dbReference type="AlphaFoldDB" id="A0A372IQZ6"/>
<dbReference type="RefSeq" id="WP_117299612.1">
    <property type="nucleotide sequence ID" value="NZ_QVQT02000003.1"/>
</dbReference>
<proteinExistence type="inferred from homology"/>
<dbReference type="InterPro" id="IPR029479">
    <property type="entry name" value="Nitroreductase"/>
</dbReference>
<gene>
    <name evidence="4" type="ORF">D0Y96_10940</name>
</gene>
<comment type="similarity">
    <text evidence="1">Belongs to the nitroreductase family.</text>
</comment>
<protein>
    <submittedName>
        <fullName evidence="4">Nitroreductase</fullName>
    </submittedName>
</protein>
<dbReference type="Proteomes" id="UP000264702">
    <property type="component" value="Unassembled WGS sequence"/>
</dbReference>
<evidence type="ECO:0000256" key="1">
    <source>
        <dbReference type="ARBA" id="ARBA00007118"/>
    </source>
</evidence>
<evidence type="ECO:0000259" key="3">
    <source>
        <dbReference type="Pfam" id="PF00881"/>
    </source>
</evidence>
<dbReference type="PANTHER" id="PTHR43673:SF10">
    <property type="entry name" value="NADH DEHYDROGENASE_NAD(P)H NITROREDUCTASE XCC3605-RELATED"/>
    <property type="match status" value="1"/>
</dbReference>
<comment type="caution">
    <text evidence="4">The sequence shown here is derived from an EMBL/GenBank/DDBJ whole genome shotgun (WGS) entry which is preliminary data.</text>
</comment>
<sequence>MPLSSDDIEKLKHAPAIPGIPDLILRRWSPRAFSGRDISSEDLTKIFEAAHWAASSFNEQPWRFFVGRRNDPTWKKIFDSLMEFNQSWTKSAPVLILSIAKKTFSHNGAPNAFALHDTGAATATLALAATALGFHTHSMAGYDQQKARGLFAIPSDYDMGAVTAAGYFGDPDQLPGQMKERELAPRERRPLSEFVFAEFDHPATL</sequence>
<dbReference type="Gene3D" id="3.40.109.10">
    <property type="entry name" value="NADH Oxidase"/>
    <property type="match status" value="1"/>
</dbReference>
<dbReference type="OrthoDB" id="9782629at2"/>
<accession>A0A372IQZ6</accession>
<organism evidence="4 5">
    <name type="scientific">Paracidobacterium acidisoli</name>
    <dbReference type="NCBI Taxonomy" id="2303751"/>
    <lineage>
        <taxon>Bacteria</taxon>
        <taxon>Pseudomonadati</taxon>
        <taxon>Acidobacteriota</taxon>
        <taxon>Terriglobia</taxon>
        <taxon>Terriglobales</taxon>
        <taxon>Acidobacteriaceae</taxon>
        <taxon>Paracidobacterium</taxon>
    </lineage>
</organism>
<dbReference type="InterPro" id="IPR000415">
    <property type="entry name" value="Nitroreductase-like"/>
</dbReference>
<evidence type="ECO:0000313" key="4">
    <source>
        <dbReference type="EMBL" id="RFU17191.1"/>
    </source>
</evidence>
<keyword evidence="5" id="KW-1185">Reference proteome</keyword>
<dbReference type="CDD" id="cd02138">
    <property type="entry name" value="TdsD-like"/>
    <property type="match status" value="1"/>
</dbReference>
<dbReference type="SUPFAM" id="SSF55469">
    <property type="entry name" value="FMN-dependent nitroreductase-like"/>
    <property type="match status" value="1"/>
</dbReference>
<feature type="domain" description="Nitroreductase" evidence="3">
    <location>
        <begin position="24"/>
        <end position="85"/>
    </location>
</feature>
<dbReference type="EMBL" id="QVQT01000003">
    <property type="protein sequence ID" value="RFU17191.1"/>
    <property type="molecule type" value="Genomic_DNA"/>
</dbReference>
<dbReference type="GO" id="GO:0016491">
    <property type="term" value="F:oxidoreductase activity"/>
    <property type="evidence" value="ECO:0007669"/>
    <property type="project" value="UniProtKB-KW"/>
</dbReference>
<evidence type="ECO:0000256" key="2">
    <source>
        <dbReference type="ARBA" id="ARBA00023002"/>
    </source>
</evidence>
<name>A0A372IQZ6_9BACT</name>
<keyword evidence="2" id="KW-0560">Oxidoreductase</keyword>